<keyword evidence="6 15" id="KW-0812">Transmembrane</keyword>
<dbReference type="InterPro" id="IPR045187">
    <property type="entry name" value="CcO_II"/>
</dbReference>
<keyword evidence="10 14" id="KW-0560">Oxidoreductase</keyword>
<dbReference type="SUPFAM" id="SSF49503">
    <property type="entry name" value="Cupredoxins"/>
    <property type="match status" value="1"/>
</dbReference>
<keyword evidence="8 14" id="KW-0249">Electron transport</keyword>
<evidence type="ECO:0000256" key="10">
    <source>
        <dbReference type="ARBA" id="ARBA00023002"/>
    </source>
</evidence>
<dbReference type="PROSITE" id="PS51257">
    <property type="entry name" value="PROKAR_LIPOPROTEIN"/>
    <property type="match status" value="1"/>
</dbReference>
<evidence type="ECO:0000256" key="5">
    <source>
        <dbReference type="ARBA" id="ARBA00022660"/>
    </source>
</evidence>
<dbReference type="PANTHER" id="PTHR22888">
    <property type="entry name" value="CYTOCHROME C OXIDASE, SUBUNIT II"/>
    <property type="match status" value="1"/>
</dbReference>
<evidence type="ECO:0000256" key="9">
    <source>
        <dbReference type="ARBA" id="ARBA00022989"/>
    </source>
</evidence>
<name>A0A4Q7IL99_9GAMM</name>
<keyword evidence="7" id="KW-0732">Signal</keyword>
<feature type="domain" description="Cytochrome oxidase subunit II transmembrane region profile" evidence="17">
    <location>
        <begin position="16"/>
        <end position="113"/>
    </location>
</feature>
<keyword evidence="13" id="KW-0449">Lipoprotein</keyword>
<dbReference type="PANTHER" id="PTHR22888:SF18">
    <property type="entry name" value="CYTOCHROME BO(3) UBIQUINOL OXIDASE SUBUNIT 2"/>
    <property type="match status" value="1"/>
</dbReference>
<dbReference type="InterPro" id="IPR006333">
    <property type="entry name" value="Cyt_o_ubiquinol_oxidase_su2"/>
</dbReference>
<evidence type="ECO:0000256" key="15">
    <source>
        <dbReference type="SAM" id="Phobius"/>
    </source>
</evidence>
<dbReference type="PROSITE" id="PS50857">
    <property type="entry name" value="COX2_CUA"/>
    <property type="match status" value="1"/>
</dbReference>
<dbReference type="GO" id="GO:0016682">
    <property type="term" value="F:oxidoreductase activity, acting on diphenols and related substances as donors, oxygen as acceptor"/>
    <property type="evidence" value="ECO:0007669"/>
    <property type="project" value="InterPro"/>
</dbReference>
<dbReference type="InterPro" id="IPR010514">
    <property type="entry name" value="COX_ARM"/>
</dbReference>
<dbReference type="PRINTS" id="PR01166">
    <property type="entry name" value="CYCOXIDASEII"/>
</dbReference>
<proteinExistence type="inferred from homology"/>
<gene>
    <name evidence="18" type="primary">cyoA</name>
    <name evidence="18" type="ORF">C1E23_12785</name>
</gene>
<dbReference type="Pfam" id="PF06481">
    <property type="entry name" value="COX_ARM"/>
    <property type="match status" value="1"/>
</dbReference>
<evidence type="ECO:0000256" key="13">
    <source>
        <dbReference type="ARBA" id="ARBA00023288"/>
    </source>
</evidence>
<evidence type="ECO:0000256" key="7">
    <source>
        <dbReference type="ARBA" id="ARBA00022729"/>
    </source>
</evidence>
<dbReference type="EMBL" id="PPSX01000045">
    <property type="protein sequence ID" value="RZQ52660.1"/>
    <property type="molecule type" value="Genomic_DNA"/>
</dbReference>
<dbReference type="PIRSF" id="PIRSF000292">
    <property type="entry name" value="Ubi_od_II"/>
    <property type="match status" value="1"/>
</dbReference>
<evidence type="ECO:0000313" key="19">
    <source>
        <dbReference type="Proteomes" id="UP000291338"/>
    </source>
</evidence>
<sequence>MLKKALLIFILISCSLLSGCELALFDPKGPIGEQAKDLIILSVALLSIVIIPVLFMSVYFPYKYRKSNDKNEYKPKWEHSTKIEVIVWVVPCLIITALAVATYITSHTLDPRKPLGKSEDTLTIQVIALDWKWLFVYPEQQIATVNEIAIPVDKPVEFLITSDTVMNSFFIPRLGSQIYAMAGMENRLNLMASEEGIYRGMSANYSGFGFAGMKFKTHAVNQQGFEDWVNKVKTSPIVLDEARLGELTKKSKDHQVEYFADVDPLLFKKTIEKYTGVQNGK</sequence>
<comment type="similarity">
    <text evidence="2 14">Belongs to the cytochrome c oxidase subunit 2 family.</text>
</comment>
<dbReference type="InterPro" id="IPR008972">
    <property type="entry name" value="Cupredoxin"/>
</dbReference>
<evidence type="ECO:0000256" key="12">
    <source>
        <dbReference type="ARBA" id="ARBA00023139"/>
    </source>
</evidence>
<keyword evidence="4 14" id="KW-1003">Cell membrane</keyword>
<feature type="transmembrane region" description="Helical" evidence="15">
    <location>
        <begin position="83"/>
        <end position="104"/>
    </location>
</feature>
<evidence type="ECO:0000259" key="16">
    <source>
        <dbReference type="PROSITE" id="PS50857"/>
    </source>
</evidence>
<organism evidence="18 19">
    <name type="scientific">Pseudoalteromonas phenolica</name>
    <dbReference type="NCBI Taxonomy" id="161398"/>
    <lineage>
        <taxon>Bacteria</taxon>
        <taxon>Pseudomonadati</taxon>
        <taxon>Pseudomonadota</taxon>
        <taxon>Gammaproteobacteria</taxon>
        <taxon>Alteromonadales</taxon>
        <taxon>Pseudoalteromonadaceae</taxon>
        <taxon>Pseudoalteromonas</taxon>
    </lineage>
</organism>
<dbReference type="GO" id="GO:0009486">
    <property type="term" value="F:cytochrome bo3 ubiquinol oxidase activity"/>
    <property type="evidence" value="ECO:0007669"/>
    <property type="project" value="InterPro"/>
</dbReference>
<dbReference type="Gene3D" id="1.10.287.90">
    <property type="match status" value="1"/>
</dbReference>
<dbReference type="GO" id="GO:0042773">
    <property type="term" value="P:ATP synthesis coupled electron transport"/>
    <property type="evidence" value="ECO:0007669"/>
    <property type="project" value="TreeGrafter"/>
</dbReference>
<dbReference type="NCBIfam" id="TIGR01433">
    <property type="entry name" value="CyoA"/>
    <property type="match status" value="1"/>
</dbReference>
<comment type="subcellular location">
    <subcellularLocation>
        <location evidence="1">Cell membrane</location>
        <topology evidence="1">Multi-pass membrane protein</topology>
    </subcellularLocation>
</comment>
<dbReference type="InterPro" id="IPR011759">
    <property type="entry name" value="Cyt_c_oxidase_su2_TM_dom"/>
</dbReference>
<feature type="transmembrane region" description="Helical" evidence="15">
    <location>
        <begin position="38"/>
        <end position="62"/>
    </location>
</feature>
<evidence type="ECO:0000256" key="2">
    <source>
        <dbReference type="ARBA" id="ARBA00007866"/>
    </source>
</evidence>
<dbReference type="GO" id="GO:0005886">
    <property type="term" value="C:plasma membrane"/>
    <property type="evidence" value="ECO:0007669"/>
    <property type="project" value="UniProtKB-SubCell"/>
</dbReference>
<dbReference type="Proteomes" id="UP000291338">
    <property type="component" value="Unassembled WGS sequence"/>
</dbReference>
<dbReference type="InterPro" id="IPR002429">
    <property type="entry name" value="CcO_II-like_C"/>
</dbReference>
<evidence type="ECO:0000256" key="4">
    <source>
        <dbReference type="ARBA" id="ARBA00022475"/>
    </source>
</evidence>
<evidence type="ECO:0000313" key="18">
    <source>
        <dbReference type="EMBL" id="RZQ52660.1"/>
    </source>
</evidence>
<accession>A0A4Q7IL99</accession>
<dbReference type="InterPro" id="IPR034227">
    <property type="entry name" value="CuRO_UO_II"/>
</dbReference>
<dbReference type="PROSITE" id="PS50999">
    <property type="entry name" value="COX2_TM"/>
    <property type="match status" value="1"/>
</dbReference>
<keyword evidence="3 14" id="KW-0813">Transport</keyword>
<dbReference type="Gene3D" id="2.60.40.420">
    <property type="entry name" value="Cupredoxins - blue copper proteins"/>
    <property type="match status" value="1"/>
</dbReference>
<feature type="domain" description="Cytochrome oxidase subunit II copper A binding" evidence="16">
    <location>
        <begin position="119"/>
        <end position="231"/>
    </location>
</feature>
<dbReference type="GO" id="GO:0005507">
    <property type="term" value="F:copper ion binding"/>
    <property type="evidence" value="ECO:0007669"/>
    <property type="project" value="InterPro"/>
</dbReference>
<evidence type="ECO:0000256" key="11">
    <source>
        <dbReference type="ARBA" id="ARBA00023136"/>
    </source>
</evidence>
<dbReference type="CDD" id="cd04212">
    <property type="entry name" value="CuRO_UO_II"/>
    <property type="match status" value="1"/>
</dbReference>
<keyword evidence="5 14" id="KW-0679">Respiratory chain</keyword>
<dbReference type="AlphaFoldDB" id="A0A4Q7IL99"/>
<dbReference type="InterPro" id="IPR036257">
    <property type="entry name" value="Cyt_c_oxidase_su2_TM_sf"/>
</dbReference>
<evidence type="ECO:0000256" key="6">
    <source>
        <dbReference type="ARBA" id="ARBA00022692"/>
    </source>
</evidence>
<evidence type="ECO:0000256" key="1">
    <source>
        <dbReference type="ARBA" id="ARBA00004651"/>
    </source>
</evidence>
<evidence type="ECO:0000256" key="14">
    <source>
        <dbReference type="PIRNR" id="PIRNR000292"/>
    </source>
</evidence>
<reference evidence="18 19" key="1">
    <citation type="submission" date="2018-01" db="EMBL/GenBank/DDBJ databases">
        <title>Co-occurrence of chitin degradation, pigmentation and bioactivity in marine Pseudoalteromonas.</title>
        <authorList>
            <person name="Paulsen S."/>
            <person name="Gram L."/>
            <person name="Machado H."/>
        </authorList>
    </citation>
    <scope>NUCLEOTIDE SEQUENCE [LARGE SCALE GENOMIC DNA]</scope>
    <source>
        <strain evidence="18 19">S3898</strain>
    </source>
</reference>
<keyword evidence="12" id="KW-0564">Palmitate</keyword>
<protein>
    <recommendedName>
        <fullName evidence="14">Ubiquinol oxidase subunit 2</fullName>
    </recommendedName>
</protein>
<dbReference type="GO" id="GO:0004129">
    <property type="term" value="F:cytochrome-c oxidase activity"/>
    <property type="evidence" value="ECO:0007669"/>
    <property type="project" value="UniProtKB-UniRule"/>
</dbReference>
<dbReference type="SUPFAM" id="SSF81464">
    <property type="entry name" value="Cytochrome c oxidase subunit II-like, transmembrane region"/>
    <property type="match status" value="1"/>
</dbReference>
<evidence type="ECO:0000256" key="3">
    <source>
        <dbReference type="ARBA" id="ARBA00022448"/>
    </source>
</evidence>
<evidence type="ECO:0000256" key="8">
    <source>
        <dbReference type="ARBA" id="ARBA00022982"/>
    </source>
</evidence>
<dbReference type="Pfam" id="PF00116">
    <property type="entry name" value="COX2"/>
    <property type="match status" value="1"/>
</dbReference>
<evidence type="ECO:0000259" key="17">
    <source>
        <dbReference type="PROSITE" id="PS50999"/>
    </source>
</evidence>
<keyword evidence="9 15" id="KW-1133">Transmembrane helix</keyword>
<keyword evidence="11 14" id="KW-0472">Membrane</keyword>
<comment type="caution">
    <text evidence="18">The sequence shown here is derived from an EMBL/GenBank/DDBJ whole genome shotgun (WGS) entry which is preliminary data.</text>
</comment>